<dbReference type="Proteomes" id="UP000008963">
    <property type="component" value="Chromosome"/>
</dbReference>
<organism evidence="1 2">
    <name type="scientific">Halobacteriovorax marinus (strain ATCC BAA-682 / DSM 15412 / SJ)</name>
    <name type="common">Bacteriovorax marinus</name>
    <dbReference type="NCBI Taxonomy" id="862908"/>
    <lineage>
        <taxon>Bacteria</taxon>
        <taxon>Pseudomonadati</taxon>
        <taxon>Bdellovibrionota</taxon>
        <taxon>Bacteriovoracia</taxon>
        <taxon>Bacteriovoracales</taxon>
        <taxon>Halobacteriovoraceae</taxon>
        <taxon>Halobacteriovorax</taxon>
    </lineage>
</organism>
<evidence type="ECO:0008006" key="3">
    <source>
        <dbReference type="Google" id="ProtNLM"/>
    </source>
</evidence>
<evidence type="ECO:0000313" key="2">
    <source>
        <dbReference type="Proteomes" id="UP000008963"/>
    </source>
</evidence>
<protein>
    <recommendedName>
        <fullName evidence="3">Lipoprotein</fullName>
    </recommendedName>
</protein>
<gene>
    <name evidence="1" type="ordered locus">BMS_1771</name>
</gene>
<dbReference type="EMBL" id="FQ312005">
    <property type="protein sequence ID" value="CBW26596.1"/>
    <property type="molecule type" value="Genomic_DNA"/>
</dbReference>
<dbReference type="AlphaFoldDB" id="E1X1T6"/>
<dbReference type="KEGG" id="bmx:BMS_1771"/>
<reference evidence="2" key="1">
    <citation type="journal article" date="2013" name="ISME J.">
        <title>A small predatory core genome in the divergent marine Bacteriovorax marinus SJ and the terrestrial Bdellovibrio bacteriovorus.</title>
        <authorList>
            <person name="Crossman L.C."/>
            <person name="Chen H."/>
            <person name="Cerdeno-Tarraga A.M."/>
            <person name="Brooks K."/>
            <person name="Quail M.A."/>
            <person name="Pineiro S.A."/>
            <person name="Hobley L."/>
            <person name="Sockett R.E."/>
            <person name="Bentley S.D."/>
            <person name="Parkhill J."/>
            <person name="Williams H.N."/>
            <person name="Stine O.C."/>
        </authorList>
    </citation>
    <scope>NUCLEOTIDE SEQUENCE [LARGE SCALE GENOMIC DNA]</scope>
    <source>
        <strain evidence="2">ATCC BAA-682 / DSM 15412 / SJ</strain>
    </source>
</reference>
<name>E1X1T6_HALMS</name>
<sequence>MKHLMLLMTLIGFVSCNDLDGTFTAKQDLVFKTKKSIISSKYVSVKVPAGNYKAEFDFTSFDNLKIDLSGIDKKIKIKLPDDLDINDRNDEFYIQGADVRQKYDFEGRIHTDYSRSETRRETESCSYTRYETRCRQVCHVNNRGRQICRSECSQFPVTHYGYRRIEYYYSTRVTNMSLNVLEPSTSENVGSFTGRDSSTNRVVTWETPCR</sequence>
<proteinExistence type="predicted"/>
<dbReference type="OrthoDB" id="9977242at2"/>
<dbReference type="PROSITE" id="PS51257">
    <property type="entry name" value="PROKAR_LIPOPROTEIN"/>
    <property type="match status" value="1"/>
</dbReference>
<evidence type="ECO:0000313" key="1">
    <source>
        <dbReference type="EMBL" id="CBW26596.1"/>
    </source>
</evidence>
<dbReference type="PATRIC" id="fig|862908.3.peg.1681"/>
<keyword evidence="2" id="KW-1185">Reference proteome</keyword>
<accession>E1X1T6</accession>
<dbReference type="eggNOG" id="ENOG502ZSZ2">
    <property type="taxonomic scope" value="Bacteria"/>
</dbReference>
<dbReference type="RefSeq" id="WP_014244377.1">
    <property type="nucleotide sequence ID" value="NC_016620.1"/>
</dbReference>
<dbReference type="HOGENOM" id="CLU_1308689_0_0_7"/>